<sequence length="98" mass="11236">MCLPSPSLDFSEGTPVVKNLTTELLPESGSPKNRTCKIGVGAVTPVSLLRHDKDPPMFASFTIFPRSLYLFLLFLWHRMVLPLRMVYNRLRWRSALFL</sequence>
<proteinExistence type="evidence at transcript level"/>
<keyword evidence="1" id="KW-1133">Transmembrane helix</keyword>
<organism evidence="2">
    <name type="scientific">Babesia bovis</name>
    <dbReference type="NCBI Taxonomy" id="5865"/>
    <lineage>
        <taxon>Eukaryota</taxon>
        <taxon>Sar</taxon>
        <taxon>Alveolata</taxon>
        <taxon>Apicomplexa</taxon>
        <taxon>Aconoidasida</taxon>
        <taxon>Piroplasmida</taxon>
        <taxon>Babesiidae</taxon>
        <taxon>Babesia</taxon>
    </lineage>
</organism>
<evidence type="ECO:0000313" key="2">
    <source>
        <dbReference type="EMBL" id="BAN64611.1"/>
    </source>
</evidence>
<name>S6B6F7_BABBO</name>
<feature type="transmembrane region" description="Helical" evidence="1">
    <location>
        <begin position="57"/>
        <end position="76"/>
    </location>
</feature>
<keyword evidence="1" id="KW-0812">Transmembrane</keyword>
<accession>S6B6F7</accession>
<keyword evidence="1" id="KW-0472">Membrane</keyword>
<dbReference type="EMBL" id="AK440817">
    <property type="protein sequence ID" value="BAN64611.1"/>
    <property type="molecule type" value="mRNA"/>
</dbReference>
<reference evidence="2" key="1">
    <citation type="journal article" date="2014" name="BMC Genomics">
        <title>The Babesia bovis gene and promoter model: an update from full-length EST analysis.</title>
        <authorList>
            <person name="Yamagishi J."/>
            <person name="Wakaguri H."/>
            <person name="Yokoyama N."/>
            <person name="Yamashita R."/>
            <person name="Suzuki Y."/>
            <person name="Xuan X."/>
            <person name="Igarashi I."/>
        </authorList>
    </citation>
    <scope>NUCLEOTIDE SEQUENCE</scope>
    <source>
        <strain evidence="2">Texas</strain>
    </source>
</reference>
<dbReference type="AlphaFoldDB" id="S6B6F7"/>
<evidence type="ECO:0000256" key="1">
    <source>
        <dbReference type="SAM" id="Phobius"/>
    </source>
</evidence>
<protein>
    <submittedName>
        <fullName evidence="2">Uncharacterized protein</fullName>
    </submittedName>
</protein>